<dbReference type="VEuPathDB" id="FungiDB:ASPACDRAFT_56369"/>
<dbReference type="PROSITE" id="PS50850">
    <property type="entry name" value="MFS"/>
    <property type="match status" value="1"/>
</dbReference>
<dbReference type="RefSeq" id="XP_020061299.1">
    <property type="nucleotide sequence ID" value="XM_020203121.1"/>
</dbReference>
<feature type="transmembrane region" description="Helical" evidence="6">
    <location>
        <begin position="54"/>
        <end position="74"/>
    </location>
</feature>
<accession>A0A1L9X966</accession>
<dbReference type="STRING" id="690307.A0A1L9X966"/>
<feature type="transmembrane region" description="Helical" evidence="6">
    <location>
        <begin position="94"/>
        <end position="114"/>
    </location>
</feature>
<evidence type="ECO:0000313" key="8">
    <source>
        <dbReference type="EMBL" id="OJK04960.1"/>
    </source>
</evidence>
<dbReference type="GO" id="GO:0022857">
    <property type="term" value="F:transmembrane transporter activity"/>
    <property type="evidence" value="ECO:0007669"/>
    <property type="project" value="InterPro"/>
</dbReference>
<keyword evidence="4 6" id="KW-0472">Membrane</keyword>
<dbReference type="CDD" id="cd17323">
    <property type="entry name" value="MFS_Tpo1_MDR_like"/>
    <property type="match status" value="1"/>
</dbReference>
<feature type="domain" description="Major facilitator superfamily (MFS) profile" evidence="7">
    <location>
        <begin position="56"/>
        <end position="477"/>
    </location>
</feature>
<name>A0A1L9X966_ASPA1</name>
<evidence type="ECO:0000256" key="2">
    <source>
        <dbReference type="ARBA" id="ARBA00022692"/>
    </source>
</evidence>
<dbReference type="OMA" id="IACCIMA"/>
<keyword evidence="9" id="KW-1185">Reference proteome</keyword>
<gene>
    <name evidence="8" type="ORF">ASPACDRAFT_56369</name>
</gene>
<comment type="subcellular location">
    <subcellularLocation>
        <location evidence="1">Membrane</location>
        <topology evidence="1">Multi-pass membrane protein</topology>
    </subcellularLocation>
</comment>
<feature type="transmembrane region" description="Helical" evidence="6">
    <location>
        <begin position="379"/>
        <end position="400"/>
    </location>
</feature>
<feature type="transmembrane region" description="Helical" evidence="6">
    <location>
        <begin position="412"/>
        <end position="435"/>
    </location>
</feature>
<feature type="transmembrane region" description="Helical" evidence="6">
    <location>
        <begin position="308"/>
        <end position="327"/>
    </location>
</feature>
<dbReference type="GeneID" id="30976935"/>
<dbReference type="SUPFAM" id="SSF103473">
    <property type="entry name" value="MFS general substrate transporter"/>
    <property type="match status" value="1"/>
</dbReference>
<dbReference type="InterPro" id="IPR011701">
    <property type="entry name" value="MFS"/>
</dbReference>
<evidence type="ECO:0000313" key="9">
    <source>
        <dbReference type="Proteomes" id="UP000184546"/>
    </source>
</evidence>
<feature type="region of interest" description="Disordered" evidence="5">
    <location>
        <begin position="1"/>
        <end position="44"/>
    </location>
</feature>
<evidence type="ECO:0000256" key="4">
    <source>
        <dbReference type="ARBA" id="ARBA00023136"/>
    </source>
</evidence>
<dbReference type="InterPro" id="IPR020846">
    <property type="entry name" value="MFS_dom"/>
</dbReference>
<dbReference type="PANTHER" id="PTHR23502:SF47">
    <property type="entry name" value="MAJOR FACILITATOR SUPERFAMILY (MFS) PROFILE DOMAIN-CONTAINING PROTEIN-RELATED"/>
    <property type="match status" value="1"/>
</dbReference>
<sequence length="477" mass="52109">MASPNPDSVPPSQEFSGDASIDKERMPSDNPDLVGWDGDHDPNRPSNMSTCRKYIITINLGLITFCVTFASSVFSTATTVTSKEFGVSEEVMVLGTSLFVLGFALGPLIFGPLSELYGRKIPLFIGFFIFAIFQIPVAVAQNLQTIFICRFLGGAFGSSPLAIVGGILADMFDPVQRGIAVAIFAASTFIGPVAGPIVGGFVTMSYLGWRWTAWLTLIMSAFFGIIGFLLVPETFEPVLLTRKAKRLRLQTKNWALHAPAEEQSTELGDICERYLLRPILMLFQEPILILRILLPLEIRGWNAGVGELPFLAITVGVLIAVGIIIAFTMTRFQRIMNEQGSVPPEERLLPMILGGAVLPIGMFWFGWTSNKSIIWVPEVIAGGAIGIGVLLIFLQGLNYIIDVYKMNANSAIAANTLFRSCLGAGFPLFATAMFHNLGVNWAMTLLGCLTAILFPVPILFYIYGARIRKMSRFSPDV</sequence>
<feature type="transmembrane region" description="Helical" evidence="6">
    <location>
        <begin position="348"/>
        <end position="367"/>
    </location>
</feature>
<dbReference type="InterPro" id="IPR036259">
    <property type="entry name" value="MFS_trans_sf"/>
</dbReference>
<dbReference type="PANTHER" id="PTHR23502">
    <property type="entry name" value="MAJOR FACILITATOR SUPERFAMILY"/>
    <property type="match status" value="1"/>
</dbReference>
<keyword evidence="3 6" id="KW-1133">Transmembrane helix</keyword>
<dbReference type="AlphaFoldDB" id="A0A1L9X966"/>
<dbReference type="FunFam" id="1.20.1250.20:FF:000011">
    <property type="entry name" value="MFS multidrug transporter, putative"/>
    <property type="match status" value="1"/>
</dbReference>
<feature type="transmembrane region" description="Helical" evidence="6">
    <location>
        <begin position="145"/>
        <end position="169"/>
    </location>
</feature>
<feature type="transmembrane region" description="Helical" evidence="6">
    <location>
        <begin position="121"/>
        <end position="139"/>
    </location>
</feature>
<evidence type="ECO:0000256" key="5">
    <source>
        <dbReference type="SAM" id="MobiDB-lite"/>
    </source>
</evidence>
<dbReference type="EMBL" id="KV878970">
    <property type="protein sequence ID" value="OJK04960.1"/>
    <property type="molecule type" value="Genomic_DNA"/>
</dbReference>
<keyword evidence="2 6" id="KW-0812">Transmembrane</keyword>
<feature type="transmembrane region" description="Helical" evidence="6">
    <location>
        <begin position="441"/>
        <end position="463"/>
    </location>
</feature>
<feature type="transmembrane region" description="Helical" evidence="6">
    <location>
        <begin position="181"/>
        <end position="207"/>
    </location>
</feature>
<evidence type="ECO:0000259" key="7">
    <source>
        <dbReference type="PROSITE" id="PS50850"/>
    </source>
</evidence>
<proteinExistence type="predicted"/>
<dbReference type="Proteomes" id="UP000184546">
    <property type="component" value="Unassembled WGS sequence"/>
</dbReference>
<dbReference type="GO" id="GO:0005886">
    <property type="term" value="C:plasma membrane"/>
    <property type="evidence" value="ECO:0007669"/>
    <property type="project" value="TreeGrafter"/>
</dbReference>
<evidence type="ECO:0000256" key="1">
    <source>
        <dbReference type="ARBA" id="ARBA00004141"/>
    </source>
</evidence>
<evidence type="ECO:0000256" key="3">
    <source>
        <dbReference type="ARBA" id="ARBA00022989"/>
    </source>
</evidence>
<dbReference type="OrthoDB" id="446368at2759"/>
<dbReference type="Pfam" id="PF07690">
    <property type="entry name" value="MFS_1"/>
    <property type="match status" value="1"/>
</dbReference>
<dbReference type="Gene3D" id="1.20.1250.20">
    <property type="entry name" value="MFS general substrate transporter like domains"/>
    <property type="match status" value="1"/>
</dbReference>
<organism evidence="8 9">
    <name type="scientific">Aspergillus aculeatus (strain ATCC 16872 / CBS 172.66 / WB 5094)</name>
    <dbReference type="NCBI Taxonomy" id="690307"/>
    <lineage>
        <taxon>Eukaryota</taxon>
        <taxon>Fungi</taxon>
        <taxon>Dikarya</taxon>
        <taxon>Ascomycota</taxon>
        <taxon>Pezizomycotina</taxon>
        <taxon>Eurotiomycetes</taxon>
        <taxon>Eurotiomycetidae</taxon>
        <taxon>Eurotiales</taxon>
        <taxon>Aspergillaceae</taxon>
        <taxon>Aspergillus</taxon>
        <taxon>Aspergillus subgen. Circumdati</taxon>
    </lineage>
</organism>
<evidence type="ECO:0000256" key="6">
    <source>
        <dbReference type="SAM" id="Phobius"/>
    </source>
</evidence>
<protein>
    <recommendedName>
        <fullName evidence="7">Major facilitator superfamily (MFS) profile domain-containing protein</fullName>
    </recommendedName>
</protein>
<feature type="transmembrane region" description="Helical" evidence="6">
    <location>
        <begin position="213"/>
        <end position="235"/>
    </location>
</feature>
<reference evidence="9" key="1">
    <citation type="journal article" date="2017" name="Genome Biol.">
        <title>Comparative genomics reveals high biological diversity and specific adaptations in the industrially and medically important fungal genus Aspergillus.</title>
        <authorList>
            <person name="de Vries R.P."/>
            <person name="Riley R."/>
            <person name="Wiebenga A."/>
            <person name="Aguilar-Osorio G."/>
            <person name="Amillis S."/>
            <person name="Uchima C.A."/>
            <person name="Anderluh G."/>
            <person name="Asadollahi M."/>
            <person name="Askin M."/>
            <person name="Barry K."/>
            <person name="Battaglia E."/>
            <person name="Bayram O."/>
            <person name="Benocci T."/>
            <person name="Braus-Stromeyer S.A."/>
            <person name="Caldana C."/>
            <person name="Canovas D."/>
            <person name="Cerqueira G.C."/>
            <person name="Chen F."/>
            <person name="Chen W."/>
            <person name="Choi C."/>
            <person name="Clum A."/>
            <person name="Dos Santos R.A."/>
            <person name="Damasio A.R."/>
            <person name="Diallinas G."/>
            <person name="Emri T."/>
            <person name="Fekete E."/>
            <person name="Flipphi M."/>
            <person name="Freyberg S."/>
            <person name="Gallo A."/>
            <person name="Gournas C."/>
            <person name="Habgood R."/>
            <person name="Hainaut M."/>
            <person name="Harispe M.L."/>
            <person name="Henrissat B."/>
            <person name="Hilden K.S."/>
            <person name="Hope R."/>
            <person name="Hossain A."/>
            <person name="Karabika E."/>
            <person name="Karaffa L."/>
            <person name="Karanyi Z."/>
            <person name="Krasevec N."/>
            <person name="Kuo A."/>
            <person name="Kusch H."/>
            <person name="LaButti K."/>
            <person name="Lagendijk E.L."/>
            <person name="Lapidus A."/>
            <person name="Levasseur A."/>
            <person name="Lindquist E."/>
            <person name="Lipzen A."/>
            <person name="Logrieco A.F."/>
            <person name="MacCabe A."/>
            <person name="Maekelae M.R."/>
            <person name="Malavazi I."/>
            <person name="Melin P."/>
            <person name="Meyer V."/>
            <person name="Mielnichuk N."/>
            <person name="Miskei M."/>
            <person name="Molnar A.P."/>
            <person name="Mule G."/>
            <person name="Ngan C.Y."/>
            <person name="Orejas M."/>
            <person name="Orosz E."/>
            <person name="Ouedraogo J.P."/>
            <person name="Overkamp K.M."/>
            <person name="Park H.-S."/>
            <person name="Perrone G."/>
            <person name="Piumi F."/>
            <person name="Punt P.J."/>
            <person name="Ram A.F."/>
            <person name="Ramon A."/>
            <person name="Rauscher S."/>
            <person name="Record E."/>
            <person name="Riano-Pachon D.M."/>
            <person name="Robert V."/>
            <person name="Roehrig J."/>
            <person name="Ruller R."/>
            <person name="Salamov A."/>
            <person name="Salih N.S."/>
            <person name="Samson R.A."/>
            <person name="Sandor E."/>
            <person name="Sanguinetti M."/>
            <person name="Schuetze T."/>
            <person name="Sepcic K."/>
            <person name="Shelest E."/>
            <person name="Sherlock G."/>
            <person name="Sophianopoulou V."/>
            <person name="Squina F.M."/>
            <person name="Sun H."/>
            <person name="Susca A."/>
            <person name="Todd R.B."/>
            <person name="Tsang A."/>
            <person name="Unkles S.E."/>
            <person name="van de Wiele N."/>
            <person name="van Rossen-Uffink D."/>
            <person name="Oliveira J.V."/>
            <person name="Vesth T.C."/>
            <person name="Visser J."/>
            <person name="Yu J.-H."/>
            <person name="Zhou M."/>
            <person name="Andersen M.R."/>
            <person name="Archer D.B."/>
            <person name="Baker S.E."/>
            <person name="Benoit I."/>
            <person name="Brakhage A.A."/>
            <person name="Braus G.H."/>
            <person name="Fischer R."/>
            <person name="Frisvad J.C."/>
            <person name="Goldman G.H."/>
            <person name="Houbraken J."/>
            <person name="Oakley B."/>
            <person name="Pocsi I."/>
            <person name="Scazzocchio C."/>
            <person name="Seiboth B."/>
            <person name="vanKuyk P.A."/>
            <person name="Wortman J."/>
            <person name="Dyer P.S."/>
            <person name="Grigoriev I.V."/>
        </authorList>
    </citation>
    <scope>NUCLEOTIDE SEQUENCE [LARGE SCALE GENOMIC DNA]</scope>
    <source>
        <strain evidence="9">ATCC 16872 / CBS 172.66 / WB 5094</strain>
    </source>
</reference>